<proteinExistence type="predicted"/>
<name>A0ABR2FPV9_9ROSI</name>
<accession>A0ABR2FPV9</accession>
<reference evidence="1 2" key="1">
    <citation type="journal article" date="2024" name="G3 (Bethesda)">
        <title>Genome assembly of Hibiscus sabdariffa L. provides insights into metabolisms of medicinal natural products.</title>
        <authorList>
            <person name="Kim T."/>
        </authorList>
    </citation>
    <scope>NUCLEOTIDE SEQUENCE [LARGE SCALE GENOMIC DNA]</scope>
    <source>
        <strain evidence="1">TK-2024</strain>
        <tissue evidence="1">Old leaves</tissue>
    </source>
</reference>
<organism evidence="1 2">
    <name type="scientific">Hibiscus sabdariffa</name>
    <name type="common">roselle</name>
    <dbReference type="NCBI Taxonomy" id="183260"/>
    <lineage>
        <taxon>Eukaryota</taxon>
        <taxon>Viridiplantae</taxon>
        <taxon>Streptophyta</taxon>
        <taxon>Embryophyta</taxon>
        <taxon>Tracheophyta</taxon>
        <taxon>Spermatophyta</taxon>
        <taxon>Magnoliopsida</taxon>
        <taxon>eudicotyledons</taxon>
        <taxon>Gunneridae</taxon>
        <taxon>Pentapetalae</taxon>
        <taxon>rosids</taxon>
        <taxon>malvids</taxon>
        <taxon>Malvales</taxon>
        <taxon>Malvaceae</taxon>
        <taxon>Malvoideae</taxon>
        <taxon>Hibiscus</taxon>
    </lineage>
</organism>
<evidence type="ECO:0000313" key="1">
    <source>
        <dbReference type="EMBL" id="KAK8584157.1"/>
    </source>
</evidence>
<sequence>MHRFTTEVRLKLGVTFGSSRSGSNVEISIEVRHVNVAKATIVVDPSLNDRVESDIITWLGKEVGPPSVEKVFLGEEYEDFSVMVSLGDVVSLLLRFEEIVNEWEDLDP</sequence>
<dbReference type="Proteomes" id="UP001472677">
    <property type="component" value="Unassembled WGS sequence"/>
</dbReference>
<evidence type="ECO:0000313" key="2">
    <source>
        <dbReference type="Proteomes" id="UP001472677"/>
    </source>
</evidence>
<dbReference type="EMBL" id="JBBPBM010000005">
    <property type="protein sequence ID" value="KAK8584157.1"/>
    <property type="molecule type" value="Genomic_DNA"/>
</dbReference>
<protein>
    <submittedName>
        <fullName evidence="1">Uncharacterized protein</fullName>
    </submittedName>
</protein>
<gene>
    <name evidence="1" type="ORF">V6N12_068405</name>
</gene>
<keyword evidence="2" id="KW-1185">Reference proteome</keyword>
<comment type="caution">
    <text evidence="1">The sequence shown here is derived from an EMBL/GenBank/DDBJ whole genome shotgun (WGS) entry which is preliminary data.</text>
</comment>